<sequence length="667" mass="72058">MDPSKKRRADENGTTLFTPFETDTAPPPLPNPNLTLDDARKIILPFTQPQLLDILQPALLRHPDILAAVRSIANADPARRKLFVRGLGWETTTEKLRNLFSTYGDVEEAVVITDKATGKSKGYGFVTFRHVDGALVALKEPSKKIDGRMTVTQLAAAGISGANAGVGGVDVSLRKIFVGNVPFEISSERLLGHFSAYGEVEEGPLGFDKQMGKERGFAFFVYKTEEGARASLVDPAKNIDGHQVMCKLAEDGKRRKPSGDVGAGVPPVGSVGPGSLNSGYGVPGGGPGGYGGFSGGLPHQNANVNPGFGNQGQSSFVGAGGGYGPGLGGGGGGYGGSQYGVSGSGEYGGYRLPPSSIGMPSGGYAESGNYGLSTSSFPTQLPQPSSGPRFPPGGMTTPEFPRRFVYPVSLNTSKTIEDIEYLGFIDVSDTNLRLAMMKICAFGERWRFGGEAFNTYANKGNGACQGNRSNNPSPIKGILDEMFKISSKEDVDQRIDRCLYGNGIPFNVMRSPLWADMVAAINNTPKGYKSPNYEKQWGYLKRTTSAPEQHDIVQQTVLDEDFWRKSERVLKITKPIYKMLRFSDTEQPIIGEVYEQMDTMLGSIKDILSNDPVVCDLIHELVVARRDKMNIPLHCLAYVLVPKYYTNSWLSNPVPGGVRRRKPHVDS</sequence>
<feature type="region of interest" description="Disordered" evidence="3">
    <location>
        <begin position="252"/>
        <end position="283"/>
    </location>
</feature>
<dbReference type="Gene3D" id="3.30.70.330">
    <property type="match status" value="2"/>
</dbReference>
<dbReference type="PANTHER" id="PTHR48024:SF25">
    <property type="entry name" value="UBP1-ASSOCIATED PROTEIN 2C"/>
    <property type="match status" value="1"/>
</dbReference>
<proteinExistence type="predicted"/>
<dbReference type="FunFam" id="3.30.70.330:FF:000529">
    <property type="entry name" value="UBP1-associated protein 2C isoform A"/>
    <property type="match status" value="1"/>
</dbReference>
<dbReference type="SUPFAM" id="SSF54928">
    <property type="entry name" value="RNA-binding domain, RBD"/>
    <property type="match status" value="2"/>
</dbReference>
<dbReference type="InterPro" id="IPR012337">
    <property type="entry name" value="RNaseH-like_sf"/>
</dbReference>
<keyword evidence="6" id="KW-1185">Reference proteome</keyword>
<organism evidence="5 6">
    <name type="scientific">Rhododendron griersonianum</name>
    <dbReference type="NCBI Taxonomy" id="479676"/>
    <lineage>
        <taxon>Eukaryota</taxon>
        <taxon>Viridiplantae</taxon>
        <taxon>Streptophyta</taxon>
        <taxon>Embryophyta</taxon>
        <taxon>Tracheophyta</taxon>
        <taxon>Spermatophyta</taxon>
        <taxon>Magnoliopsida</taxon>
        <taxon>eudicotyledons</taxon>
        <taxon>Gunneridae</taxon>
        <taxon>Pentapetalae</taxon>
        <taxon>asterids</taxon>
        <taxon>Ericales</taxon>
        <taxon>Ericaceae</taxon>
        <taxon>Ericoideae</taxon>
        <taxon>Rhodoreae</taxon>
        <taxon>Rhododendron</taxon>
    </lineage>
</organism>
<feature type="compositionally biased region" description="Polar residues" evidence="3">
    <location>
        <begin position="370"/>
        <end position="386"/>
    </location>
</feature>
<dbReference type="EMBL" id="JACTNZ010000013">
    <property type="protein sequence ID" value="KAG5517028.1"/>
    <property type="molecule type" value="Genomic_DNA"/>
</dbReference>
<comment type="caution">
    <text evidence="5">The sequence shown here is derived from an EMBL/GenBank/DDBJ whole genome shotgun (WGS) entry which is preliminary data.</text>
</comment>
<dbReference type="Pfam" id="PF00076">
    <property type="entry name" value="RRM_1"/>
    <property type="match status" value="2"/>
</dbReference>
<dbReference type="AlphaFoldDB" id="A0AAV6HSQ3"/>
<feature type="domain" description="RRM" evidence="4">
    <location>
        <begin position="80"/>
        <end position="157"/>
    </location>
</feature>
<feature type="domain" description="RRM" evidence="4">
    <location>
        <begin position="174"/>
        <end position="254"/>
    </location>
</feature>
<name>A0AAV6HSQ3_9ERIC</name>
<dbReference type="GO" id="GO:0005634">
    <property type="term" value="C:nucleus"/>
    <property type="evidence" value="ECO:0007669"/>
    <property type="project" value="TreeGrafter"/>
</dbReference>
<dbReference type="GO" id="GO:0003723">
    <property type="term" value="F:RNA binding"/>
    <property type="evidence" value="ECO:0007669"/>
    <property type="project" value="UniProtKB-UniRule"/>
</dbReference>
<gene>
    <name evidence="5" type="ORF">RHGRI_037693</name>
</gene>
<dbReference type="SUPFAM" id="SSF53098">
    <property type="entry name" value="Ribonuclease H-like"/>
    <property type="match status" value="1"/>
</dbReference>
<dbReference type="Proteomes" id="UP000823749">
    <property type="component" value="Chromosome 13"/>
</dbReference>
<feature type="region of interest" description="Disordered" evidence="3">
    <location>
        <begin position="369"/>
        <end position="398"/>
    </location>
</feature>
<evidence type="ECO:0000313" key="6">
    <source>
        <dbReference type="Proteomes" id="UP000823749"/>
    </source>
</evidence>
<evidence type="ECO:0000256" key="3">
    <source>
        <dbReference type="SAM" id="MobiDB-lite"/>
    </source>
</evidence>
<dbReference type="PANTHER" id="PTHR48024">
    <property type="entry name" value="GEO13361P1-RELATED"/>
    <property type="match status" value="1"/>
</dbReference>
<dbReference type="InterPro" id="IPR050886">
    <property type="entry name" value="RNA-binding_reg"/>
</dbReference>
<feature type="region of interest" description="Disordered" evidence="3">
    <location>
        <begin position="1"/>
        <end position="32"/>
    </location>
</feature>
<evidence type="ECO:0000256" key="1">
    <source>
        <dbReference type="ARBA" id="ARBA00022884"/>
    </source>
</evidence>
<evidence type="ECO:0000313" key="5">
    <source>
        <dbReference type="EMBL" id="KAG5517028.1"/>
    </source>
</evidence>
<evidence type="ECO:0000259" key="4">
    <source>
        <dbReference type="PROSITE" id="PS50102"/>
    </source>
</evidence>
<dbReference type="InterPro" id="IPR000504">
    <property type="entry name" value="RRM_dom"/>
</dbReference>
<evidence type="ECO:0000256" key="2">
    <source>
        <dbReference type="PROSITE-ProRule" id="PRU00176"/>
    </source>
</evidence>
<reference evidence="5 6" key="1">
    <citation type="submission" date="2020-08" db="EMBL/GenBank/DDBJ databases">
        <title>Plant Genome Project.</title>
        <authorList>
            <person name="Zhang R.-G."/>
        </authorList>
    </citation>
    <scope>NUCLEOTIDE SEQUENCE [LARGE SCALE GENOMIC DNA]</scope>
    <source>
        <strain evidence="5">WSP0</strain>
        <tissue evidence="5">Leaf</tissue>
    </source>
</reference>
<protein>
    <recommendedName>
        <fullName evidence="4">RRM domain-containing protein</fullName>
    </recommendedName>
</protein>
<dbReference type="SMART" id="SM00360">
    <property type="entry name" value="RRM"/>
    <property type="match status" value="2"/>
</dbReference>
<feature type="compositionally biased region" description="Low complexity" evidence="3">
    <location>
        <begin position="259"/>
        <end position="280"/>
    </location>
</feature>
<accession>A0AAV6HSQ3</accession>
<dbReference type="InterPro" id="IPR035979">
    <property type="entry name" value="RBD_domain_sf"/>
</dbReference>
<dbReference type="InterPro" id="IPR012677">
    <property type="entry name" value="Nucleotide-bd_a/b_plait_sf"/>
</dbReference>
<dbReference type="PROSITE" id="PS50102">
    <property type="entry name" value="RRM"/>
    <property type="match status" value="2"/>
</dbReference>
<keyword evidence="1 2" id="KW-0694">RNA-binding</keyword>